<dbReference type="InterPro" id="IPR003961">
    <property type="entry name" value="FN3_dom"/>
</dbReference>
<organism evidence="5 6">
    <name type="scientific">Ruania alba</name>
    <dbReference type="NCBI Taxonomy" id="648782"/>
    <lineage>
        <taxon>Bacteria</taxon>
        <taxon>Bacillati</taxon>
        <taxon>Actinomycetota</taxon>
        <taxon>Actinomycetes</taxon>
        <taxon>Micrococcales</taxon>
        <taxon>Ruaniaceae</taxon>
        <taxon>Ruania</taxon>
    </lineage>
</organism>
<feature type="domain" description="Fibronectin type-III" evidence="4">
    <location>
        <begin position="559"/>
        <end position="653"/>
    </location>
</feature>
<dbReference type="InterPro" id="IPR036116">
    <property type="entry name" value="FN3_sf"/>
</dbReference>
<dbReference type="SUPFAM" id="SSF49265">
    <property type="entry name" value="Fibronectin type III"/>
    <property type="match status" value="2"/>
</dbReference>
<gene>
    <name evidence="5" type="ORF">SAMN04488554_1957</name>
</gene>
<accession>A0A1H5HGV0</accession>
<dbReference type="EMBL" id="FNTX01000001">
    <property type="protein sequence ID" value="SEE27266.1"/>
    <property type="molecule type" value="Genomic_DNA"/>
</dbReference>
<keyword evidence="3" id="KW-0624">Polysaccharide degradation</keyword>
<dbReference type="Pfam" id="PF17963">
    <property type="entry name" value="Big_9"/>
    <property type="match status" value="1"/>
</dbReference>
<dbReference type="GO" id="GO:0000272">
    <property type="term" value="P:polysaccharide catabolic process"/>
    <property type="evidence" value="ECO:0007669"/>
    <property type="project" value="UniProtKB-KW"/>
</dbReference>
<dbReference type="GO" id="GO:0016798">
    <property type="term" value="F:hydrolase activity, acting on glycosyl bonds"/>
    <property type="evidence" value="ECO:0007669"/>
    <property type="project" value="UniProtKB-KW"/>
</dbReference>
<dbReference type="Gene3D" id="2.60.40.2810">
    <property type="match status" value="1"/>
</dbReference>
<feature type="domain" description="Fibronectin type-III" evidence="4">
    <location>
        <begin position="464"/>
        <end position="554"/>
    </location>
</feature>
<keyword evidence="2" id="KW-0378">Hydrolase</keyword>
<proteinExistence type="predicted"/>
<evidence type="ECO:0000259" key="4">
    <source>
        <dbReference type="PROSITE" id="PS50853"/>
    </source>
</evidence>
<dbReference type="Pfam" id="PF00041">
    <property type="entry name" value="fn3"/>
    <property type="match status" value="3"/>
</dbReference>
<evidence type="ECO:0000256" key="1">
    <source>
        <dbReference type="ARBA" id="ARBA00022737"/>
    </source>
</evidence>
<protein>
    <submittedName>
        <fullName evidence="5">Fibronectin type III domain-containing protein</fullName>
    </submittedName>
</protein>
<dbReference type="PANTHER" id="PTHR13817">
    <property type="entry name" value="TITIN"/>
    <property type="match status" value="1"/>
</dbReference>
<dbReference type="SMART" id="SM00060">
    <property type="entry name" value="FN3"/>
    <property type="match status" value="5"/>
</dbReference>
<dbReference type="PROSITE" id="PS50853">
    <property type="entry name" value="FN3"/>
    <property type="match status" value="3"/>
</dbReference>
<dbReference type="Gene3D" id="2.60.40.10">
    <property type="entry name" value="Immunoglobulins"/>
    <property type="match status" value="4"/>
</dbReference>
<dbReference type="InterPro" id="IPR013783">
    <property type="entry name" value="Ig-like_fold"/>
</dbReference>
<evidence type="ECO:0000256" key="2">
    <source>
        <dbReference type="ARBA" id="ARBA00023295"/>
    </source>
</evidence>
<evidence type="ECO:0000313" key="5">
    <source>
        <dbReference type="EMBL" id="SEE27266.1"/>
    </source>
</evidence>
<reference evidence="6" key="1">
    <citation type="submission" date="2016-10" db="EMBL/GenBank/DDBJ databases">
        <authorList>
            <person name="Varghese N."/>
            <person name="Submissions S."/>
        </authorList>
    </citation>
    <scope>NUCLEOTIDE SEQUENCE [LARGE SCALE GENOMIC DNA]</scope>
    <source>
        <strain evidence="6">DSM 21368</strain>
    </source>
</reference>
<dbReference type="STRING" id="648782.SAMN04488554_1957"/>
<dbReference type="InterPro" id="IPR050964">
    <property type="entry name" value="Striated_Muscle_Regulatory"/>
</dbReference>
<feature type="domain" description="Fibronectin type-III" evidence="4">
    <location>
        <begin position="376"/>
        <end position="463"/>
    </location>
</feature>
<keyword evidence="2" id="KW-0326">Glycosidase</keyword>
<keyword evidence="3" id="KW-0119">Carbohydrate metabolism</keyword>
<dbReference type="AlphaFoldDB" id="A0A1H5HGV0"/>
<evidence type="ECO:0000313" key="6">
    <source>
        <dbReference type="Proteomes" id="UP000199220"/>
    </source>
</evidence>
<name>A0A1H5HGV0_9MICO</name>
<dbReference type="PRINTS" id="PR00014">
    <property type="entry name" value="FNTYPEIII"/>
</dbReference>
<keyword evidence="6" id="KW-1185">Reference proteome</keyword>
<dbReference type="PANTHER" id="PTHR13817:SF73">
    <property type="entry name" value="FIBRONECTIN TYPE-III DOMAIN-CONTAINING PROTEIN"/>
    <property type="match status" value="1"/>
</dbReference>
<keyword evidence="1" id="KW-0677">Repeat</keyword>
<dbReference type="CDD" id="cd00063">
    <property type="entry name" value="FN3"/>
    <property type="match status" value="4"/>
</dbReference>
<sequence length="944" mass="99205">MVLDVLANDTDPDGSAERLTVQVTAGQENARSDDGETVTVTLAPTRQVVTYRVTDEDDLTSYAFIEVPGTEDTGPVLRPDTEVIEVLAGEPETIQLNDYVVALSGQPVQLSDSSSVRATNSDGSSPVVDTDTLQYTSDPNYVGPATLTFEVTDAEDINDDDILTSVLTLDIMVVSNENQPPRMRDGSVEAEQGGEAVTLDIARLAEDPDGRSTDLEYRIAEEADGFEASLEDYILTVTADEDTPAGSSQDLVIEVTDGESDPVRAVVVLSSTSSNRPLISTNPDDAGEIEQGDSVSVPVLANDSNPFSGEPREITAAEITAGSGAVSVEGDQVVLTPAADFVGRLTATYTVVDVTGEPDRAVEGQITAAVLGVPEAPTIPLIEEVASGEVTLSWTAPEDNGASISGYTVTYGSGSQACPTTTCTITGLANGTGYTFSVTATNAVGDSPASPASAEAIPDVRPEAPRVVYVSAGDEQLEVSWANPVNEGTPITSYDVQISPGDGAGQRSVTGNSLTWTGLTNGESYTFRVRAINDAPNPGAWSEWSAPIHPYGPPFQPEAPQAVRIDDAAGGRIQVTWTSPDDNGDPVWTYHVRMYRDGQLAHTFTPTGGGNSREVQVENGHDYSFAVAATNRAGRGDFSARSEPLRSFGAPGAPTNVTASATGQDNTAEVSYSAPNNNGQAIGRYEYRLNGGSVQSLSSNNRITVAQDGQSYRIEVRACNSYCGGWSGASPTFSTHGPPGNGGISIDSSADGQTVTFDWSVPNRNNGADLTATRYSINGDSWNVVTGRTGSASVTGGWETIHTIRVQVRNEHGQWSGTRSGGPYAEDRQISDMPQVVSPPSVTMLAMGDAQGATSADGSCVSDACHYLGFEHSGFVAGDYHVAFHASQSGTPYSEPWREADVTLTAGSGDWQSQWFRGNPGEQVRVVVTGPSGTFEDTITWPSS</sequence>
<dbReference type="Proteomes" id="UP000199220">
    <property type="component" value="Unassembled WGS sequence"/>
</dbReference>
<evidence type="ECO:0000256" key="3">
    <source>
        <dbReference type="ARBA" id="ARBA00023326"/>
    </source>
</evidence>